<dbReference type="OrthoDB" id="2752658at2759"/>
<dbReference type="STRING" id="930990.A0A067MNJ6"/>
<reference evidence="2" key="1">
    <citation type="journal article" date="2014" name="Proc. Natl. Acad. Sci. U.S.A.">
        <title>Extensive sampling of basidiomycete genomes demonstrates inadequacy of the white-rot/brown-rot paradigm for wood decay fungi.</title>
        <authorList>
            <person name="Riley R."/>
            <person name="Salamov A.A."/>
            <person name="Brown D.W."/>
            <person name="Nagy L.G."/>
            <person name="Floudas D."/>
            <person name="Held B.W."/>
            <person name="Levasseur A."/>
            <person name="Lombard V."/>
            <person name="Morin E."/>
            <person name="Otillar R."/>
            <person name="Lindquist E.A."/>
            <person name="Sun H."/>
            <person name="LaButti K.M."/>
            <person name="Schmutz J."/>
            <person name="Jabbour D."/>
            <person name="Luo H."/>
            <person name="Baker S.E."/>
            <person name="Pisabarro A.G."/>
            <person name="Walton J.D."/>
            <person name="Blanchette R.A."/>
            <person name="Henrissat B."/>
            <person name="Martin F."/>
            <person name="Cullen D."/>
            <person name="Hibbett D.S."/>
            <person name="Grigoriev I.V."/>
        </authorList>
    </citation>
    <scope>NUCLEOTIDE SEQUENCE [LARGE SCALE GENOMIC DNA]</scope>
    <source>
        <strain evidence="2">FD-172 SS1</strain>
    </source>
</reference>
<protein>
    <submittedName>
        <fullName evidence="1">Uncharacterized protein</fullName>
    </submittedName>
</protein>
<dbReference type="AlphaFoldDB" id="A0A067MNJ6"/>
<name>A0A067MNJ6_BOTB1</name>
<dbReference type="Proteomes" id="UP000027195">
    <property type="component" value="Unassembled WGS sequence"/>
</dbReference>
<dbReference type="InParanoid" id="A0A067MNJ6"/>
<keyword evidence="2" id="KW-1185">Reference proteome</keyword>
<sequence>MTMRGYKVYQCIDGLLEIDTSDRITQDASELCFNLPDLLERVKTGYIPNIRFTSSSESFGALKENIWRTKAAGRPCYAYFIILAGDDVSGNRSKAWNKHNSFYMSPAGLPVQLVNQEFFIQYASTSQKATPLEQAAAISAQVKKGQENGIVVWDCKEQTEALNIPHLYALPGDGPWQADECSHMGMNAGCGCRFCKAGGPLKHRLSDEGFNELFEVQAPREPSSTRDTVLRHLRLAAEAQKGAQIEREQKATGVRDQLAQPVIDRLLEAGKKIKRTKNDLGHFPGNEEVTRQLHELYHEIMKDVGEDAYINPLLSVDPKHFNVHLDTPIDILHLILLGLTKYFWSVLLPKRKGDKQMSAKDRQILAFAEAILSTLDQTGCASREIQPAYIIQFRGSLVGRHFEVIIQLAVFLCWRFATLPLLEVFITLGRLGTLAFAHRIYDIDPFLVRLVG</sequence>
<dbReference type="EMBL" id="KL198025">
    <property type="protein sequence ID" value="KDQ17134.1"/>
    <property type="molecule type" value="Genomic_DNA"/>
</dbReference>
<evidence type="ECO:0000313" key="2">
    <source>
        <dbReference type="Proteomes" id="UP000027195"/>
    </source>
</evidence>
<proteinExistence type="predicted"/>
<evidence type="ECO:0000313" key="1">
    <source>
        <dbReference type="EMBL" id="KDQ17134.1"/>
    </source>
</evidence>
<dbReference type="HOGENOM" id="CLU_004591_0_1_1"/>
<gene>
    <name evidence="1" type="ORF">BOTBODRAFT_156483</name>
</gene>
<organism evidence="1 2">
    <name type="scientific">Botryobasidium botryosum (strain FD-172 SS1)</name>
    <dbReference type="NCBI Taxonomy" id="930990"/>
    <lineage>
        <taxon>Eukaryota</taxon>
        <taxon>Fungi</taxon>
        <taxon>Dikarya</taxon>
        <taxon>Basidiomycota</taxon>
        <taxon>Agaricomycotina</taxon>
        <taxon>Agaricomycetes</taxon>
        <taxon>Cantharellales</taxon>
        <taxon>Botryobasidiaceae</taxon>
        <taxon>Botryobasidium</taxon>
    </lineage>
</organism>
<dbReference type="PANTHER" id="PTHR31912">
    <property type="entry name" value="IP13529P"/>
    <property type="match status" value="1"/>
</dbReference>
<dbReference type="PANTHER" id="PTHR31912:SF34">
    <property type="entry name" value="NOTOCHORD-RELATED PROTEIN"/>
    <property type="match status" value="1"/>
</dbReference>
<accession>A0A067MNJ6</accession>